<dbReference type="InterPro" id="IPR000780">
    <property type="entry name" value="CheR_MeTrfase"/>
</dbReference>
<dbReference type="Pfam" id="PF03705">
    <property type="entry name" value="CheR_N"/>
    <property type="match status" value="1"/>
</dbReference>
<dbReference type="InterPro" id="IPR022642">
    <property type="entry name" value="CheR_C"/>
</dbReference>
<keyword evidence="1 4" id="KW-0489">Methyltransferase</keyword>
<evidence type="ECO:0000256" key="2">
    <source>
        <dbReference type="ARBA" id="ARBA00022679"/>
    </source>
</evidence>
<evidence type="ECO:0000256" key="3">
    <source>
        <dbReference type="ARBA" id="ARBA00022691"/>
    </source>
</evidence>
<sequence length="288" mass="32464">MTLLQPEADRRQNEISDLAFSYLATALQEETGIVLTAVKRELVVSRLSRRLRALDLPDFDAYCDLLAGPDGAVELNEMLLLLTTNVTRFFREPHHLERLRQDILPDLINKARAGERVRIWSAGCSSGEEAYSLAMILLDLCPEARSMDIRILATDIDRNVIEAAKRGLYRFDEHELLADPLIQKYTTPTEAGAFQVNPDVKSIVKFACLNLQKPWPMNGKFDVIFCRNVVIYFAAQTQQHLWPRFANALHEGGHLMIGHSERITGAACAYFKPVGTTHYQLVSRGNAP</sequence>
<dbReference type="RefSeq" id="WP_219004844.1">
    <property type="nucleotide sequence ID" value="NZ_CP079194.1"/>
</dbReference>
<dbReference type="PROSITE" id="PS50123">
    <property type="entry name" value="CHER"/>
    <property type="match status" value="1"/>
</dbReference>
<comment type="function">
    <text evidence="4">Methylation of the membrane-bound methyl-accepting chemotaxis proteins (MCP) to form gamma-glutamyl methyl ester residues in MCP.</text>
</comment>
<dbReference type="PIRSF" id="PIRSF000410">
    <property type="entry name" value="CheR"/>
    <property type="match status" value="1"/>
</dbReference>
<dbReference type="GO" id="GO:0032259">
    <property type="term" value="P:methylation"/>
    <property type="evidence" value="ECO:0007669"/>
    <property type="project" value="UniProtKB-KW"/>
</dbReference>
<dbReference type="PANTHER" id="PTHR24422:SF19">
    <property type="entry name" value="CHEMOTAXIS PROTEIN METHYLTRANSFERASE"/>
    <property type="match status" value="1"/>
</dbReference>
<keyword evidence="3 4" id="KW-0949">S-adenosyl-L-methionine</keyword>
<evidence type="ECO:0000313" key="7">
    <source>
        <dbReference type="Proteomes" id="UP000825009"/>
    </source>
</evidence>
<accession>A0A8F6TYD5</accession>
<keyword evidence="7" id="KW-1185">Reference proteome</keyword>
<evidence type="ECO:0000259" key="5">
    <source>
        <dbReference type="PROSITE" id="PS50123"/>
    </source>
</evidence>
<reference evidence="6 7" key="1">
    <citation type="submission" date="2021-07" db="EMBL/GenBank/DDBJ databases">
        <title>A novel Jannaschia species isolated from marine dinoflagellate Ceratoperidinium margalefii.</title>
        <authorList>
            <person name="Jiang Y."/>
            <person name="Li Z."/>
        </authorList>
    </citation>
    <scope>NUCLEOTIDE SEQUENCE [LARGE SCALE GENOMIC DNA]</scope>
    <source>
        <strain evidence="6 7">J12C1-MA-4</strain>
    </source>
</reference>
<proteinExistence type="predicted"/>
<comment type="catalytic activity">
    <reaction evidence="4">
        <text>L-glutamyl-[protein] + S-adenosyl-L-methionine = [protein]-L-glutamate 5-O-methyl ester + S-adenosyl-L-homocysteine</text>
        <dbReference type="Rhea" id="RHEA:24452"/>
        <dbReference type="Rhea" id="RHEA-COMP:10208"/>
        <dbReference type="Rhea" id="RHEA-COMP:10311"/>
        <dbReference type="ChEBI" id="CHEBI:29973"/>
        <dbReference type="ChEBI" id="CHEBI:57856"/>
        <dbReference type="ChEBI" id="CHEBI:59789"/>
        <dbReference type="ChEBI" id="CHEBI:82795"/>
        <dbReference type="EC" id="2.1.1.80"/>
    </reaction>
</comment>
<evidence type="ECO:0000313" key="6">
    <source>
        <dbReference type="EMBL" id="QXT41187.1"/>
    </source>
</evidence>
<dbReference type="AlphaFoldDB" id="A0A8F6TYD5"/>
<dbReference type="GO" id="GO:0008757">
    <property type="term" value="F:S-adenosylmethionine-dependent methyltransferase activity"/>
    <property type="evidence" value="ECO:0007669"/>
    <property type="project" value="InterPro"/>
</dbReference>
<dbReference type="EC" id="2.1.1.80" evidence="4"/>
<gene>
    <name evidence="6" type="ORF">KYE46_08255</name>
</gene>
<feature type="domain" description="CheR-type methyltransferase" evidence="5">
    <location>
        <begin position="8"/>
        <end position="284"/>
    </location>
</feature>
<dbReference type="Proteomes" id="UP000825009">
    <property type="component" value="Chromosome"/>
</dbReference>
<dbReference type="InterPro" id="IPR022641">
    <property type="entry name" value="CheR_N"/>
</dbReference>
<dbReference type="SMART" id="SM00138">
    <property type="entry name" value="MeTrc"/>
    <property type="match status" value="1"/>
</dbReference>
<name>A0A8F6TYD5_9RHOB</name>
<evidence type="ECO:0000256" key="4">
    <source>
        <dbReference type="PIRNR" id="PIRNR000410"/>
    </source>
</evidence>
<evidence type="ECO:0000256" key="1">
    <source>
        <dbReference type="ARBA" id="ARBA00022603"/>
    </source>
</evidence>
<protein>
    <recommendedName>
        <fullName evidence="4">Chemotaxis protein methyltransferase</fullName>
        <ecNumber evidence="4">2.1.1.80</ecNumber>
    </recommendedName>
</protein>
<organism evidence="6 7">
    <name type="scientific">Gymnodinialimonas ceratoperidinii</name>
    <dbReference type="NCBI Taxonomy" id="2856823"/>
    <lineage>
        <taxon>Bacteria</taxon>
        <taxon>Pseudomonadati</taxon>
        <taxon>Pseudomonadota</taxon>
        <taxon>Alphaproteobacteria</taxon>
        <taxon>Rhodobacterales</taxon>
        <taxon>Paracoccaceae</taxon>
        <taxon>Gymnodinialimonas</taxon>
    </lineage>
</organism>
<dbReference type="Pfam" id="PF01739">
    <property type="entry name" value="CheR"/>
    <property type="match status" value="1"/>
</dbReference>
<dbReference type="EMBL" id="CP079194">
    <property type="protein sequence ID" value="QXT41187.1"/>
    <property type="molecule type" value="Genomic_DNA"/>
</dbReference>
<dbReference type="InterPro" id="IPR050903">
    <property type="entry name" value="Bact_Chemotaxis_MeTrfase"/>
</dbReference>
<keyword evidence="2 4" id="KW-0808">Transferase</keyword>
<dbReference type="KEGG" id="gce:KYE46_08255"/>
<dbReference type="PANTHER" id="PTHR24422">
    <property type="entry name" value="CHEMOTAXIS PROTEIN METHYLTRANSFERASE"/>
    <property type="match status" value="1"/>
</dbReference>
<dbReference type="InterPro" id="IPR026024">
    <property type="entry name" value="Chemotaxis_MeTrfase_CheR"/>
</dbReference>